<feature type="compositionally biased region" description="Polar residues" evidence="3">
    <location>
        <begin position="936"/>
        <end position="949"/>
    </location>
</feature>
<feature type="compositionally biased region" description="Polar residues" evidence="3">
    <location>
        <begin position="1137"/>
        <end position="1149"/>
    </location>
</feature>
<feature type="compositionally biased region" description="Low complexity" evidence="3">
    <location>
        <begin position="1208"/>
        <end position="1224"/>
    </location>
</feature>
<reference evidence="5 6" key="1">
    <citation type="submission" date="2020-12" db="EMBL/GenBank/DDBJ databases">
        <title>Metabolic potential, ecology and presence of endohyphal bacteria is reflected in genomic diversity of Mucoromycotina.</title>
        <authorList>
            <person name="Muszewska A."/>
            <person name="Okrasinska A."/>
            <person name="Steczkiewicz K."/>
            <person name="Drgas O."/>
            <person name="Orlowska M."/>
            <person name="Perlinska-Lenart U."/>
            <person name="Aleksandrzak-Piekarczyk T."/>
            <person name="Szatraj K."/>
            <person name="Zielenkiewicz U."/>
            <person name="Pilsyk S."/>
            <person name="Malc E."/>
            <person name="Mieczkowski P."/>
            <person name="Kruszewska J.S."/>
            <person name="Biernat P."/>
            <person name="Pawlowska J."/>
        </authorList>
    </citation>
    <scope>NUCLEOTIDE SEQUENCE [LARGE SCALE GENOMIC DNA]</scope>
    <source>
        <strain evidence="5 6">CBS 142.35</strain>
    </source>
</reference>
<feature type="compositionally biased region" description="Basic and acidic residues" evidence="3">
    <location>
        <begin position="1046"/>
        <end position="1066"/>
    </location>
</feature>
<keyword evidence="6" id="KW-1185">Reference proteome</keyword>
<dbReference type="Gene3D" id="2.30.30.40">
    <property type="entry name" value="SH3 Domains"/>
    <property type="match status" value="1"/>
</dbReference>
<protein>
    <recommendedName>
        <fullName evidence="4">SH3 domain-containing protein</fullName>
    </recommendedName>
</protein>
<dbReference type="Pfam" id="PF00018">
    <property type="entry name" value="SH3_1"/>
    <property type="match status" value="1"/>
</dbReference>
<dbReference type="PROSITE" id="PS50002">
    <property type="entry name" value="SH3"/>
    <property type="match status" value="1"/>
</dbReference>
<evidence type="ECO:0000259" key="4">
    <source>
        <dbReference type="PROSITE" id="PS50002"/>
    </source>
</evidence>
<dbReference type="GO" id="GO:0051286">
    <property type="term" value="C:cell tip"/>
    <property type="evidence" value="ECO:0007669"/>
    <property type="project" value="TreeGrafter"/>
</dbReference>
<evidence type="ECO:0000256" key="3">
    <source>
        <dbReference type="SAM" id="MobiDB-lite"/>
    </source>
</evidence>
<evidence type="ECO:0000256" key="1">
    <source>
        <dbReference type="ARBA" id="ARBA00022443"/>
    </source>
</evidence>
<feature type="compositionally biased region" description="Polar residues" evidence="3">
    <location>
        <begin position="1286"/>
        <end position="1298"/>
    </location>
</feature>
<keyword evidence="1 2" id="KW-0728">SH3 domain</keyword>
<feature type="region of interest" description="Disordered" evidence="3">
    <location>
        <begin position="630"/>
        <end position="748"/>
    </location>
</feature>
<feature type="region of interest" description="Disordered" evidence="3">
    <location>
        <begin position="205"/>
        <end position="263"/>
    </location>
</feature>
<organism evidence="5 6">
    <name type="scientific">Circinella minor</name>
    <dbReference type="NCBI Taxonomy" id="1195481"/>
    <lineage>
        <taxon>Eukaryota</taxon>
        <taxon>Fungi</taxon>
        <taxon>Fungi incertae sedis</taxon>
        <taxon>Mucoromycota</taxon>
        <taxon>Mucoromycotina</taxon>
        <taxon>Mucoromycetes</taxon>
        <taxon>Mucorales</taxon>
        <taxon>Lichtheimiaceae</taxon>
        <taxon>Circinella</taxon>
    </lineage>
</organism>
<feature type="domain" description="SH3" evidence="4">
    <location>
        <begin position="96"/>
        <end position="157"/>
    </location>
</feature>
<feature type="compositionally biased region" description="Low complexity" evidence="3">
    <location>
        <begin position="1077"/>
        <end position="1103"/>
    </location>
</feature>
<feature type="compositionally biased region" description="Low complexity" evidence="3">
    <location>
        <begin position="1112"/>
        <end position="1122"/>
    </location>
</feature>
<sequence>MTSAVRAGETHWQQQRHHHAHHNRWEDNGYREIHIDDDDDNSNIMNNSHYPNGIGRGHRSERDIEVVEEEEEEEESMIIEDGSSMSSSPSIPDENINFDLVYALHTFVATVEGQASVVKGDALILMEDTNIYWWLVEVLKTREVGYIPAENIETPYERLARLNKHRNVEITSPSEANDFVLHEKKSHKNVTIATGSSATRIIHYEVETEEEYETGDEDEDEEVDDVEDEDGFEDAYQDTIASTDPYDPQQQYRQHSGQDKEQHSELLTAPKGIAPEPAEALRVFAGNIGQGPLFHTFSINLCTTADVLVREAATRFDLYNRPEYTEGTIEYYIAVQGLDGDDYVLAPQDKPLSIFKTLTAPLTTPMPSVSHILRTSPQHQEEQQQTGIGGNSSETFAVTTSSIPAKSEGRSSRRPRSSSFSNYEQTSYDEDSVIRFYLHRRIKRANEREGIFYIKVSLYPDEGGSGPIMPPTSTNAPAFTTNPTPAPMAGKKKKLIGSRQQEIDRIDKIMAVKQEQQIGSVITMALEKFHVPDAEAEGYYPPKQQQPQLEMMGPTDRNLTKYRMSVRANGIEIRLDPRDHMATALHKQQAHGPVTSDLLFILRRADDPHNQQHHNDHPPPLLSPVGGYKFGNNNSHGIPNNSSNISNSEFTMPEERRPSILDILMDSPRSTEPRRPSFMASLPSTPIDDRRPSVQNSLASNSTVGNNNNDNSNNQEQKSSLTPPCQQGATTNNNTSTLSPPPISGFRRTSVMSATSSVYSDCASALTAGAVMDQPSPSWDVSSSSSSSSHIARSASLQPGDTASSAAQQVTYIMERSTANTNKKENSLKQQLKRLVGWGTKSKKSIPTPLESASSTSLDTMKQNVSSLSAKPVSSPPFFDATGSQVSIVSAPPTPLTPTPGKKSNNNSNGGSSSSINREISPKPSERTLSCAPAEQEQTNLSSTASGTPFSAIAGAAASASDTSMIDPEIVNESNVSSLSSLSSDDDDDDDDNINAVEETVDLSDDSSDDSSDEENNDEDRPTNVPSKQGGDSDIQAQYTMWMDSQRSDQQDEFKHASKTKSDTPEQQHQQKAAPEISSSPSSTLIISSGTATSIASTTCTSTPNDNSDAHISSTTTTIAATNDKALVTDKGDHMSHSSVPSGGSPQQASEIDDLFLLVTRGVDYLQSRESSKWEDEGGYEFHPWNRPDGSFAVRKKSHSTLITEEIQQSSTDQSTSSASSSTSNGTITEDQEDTPQEDSTSTTTTVNSKQNEDNRGSQKERANSSSGSSKLSSKQQVVRRPATVATPTTQNEAFIDE</sequence>
<dbReference type="GO" id="GO:0008104">
    <property type="term" value="P:intracellular protein localization"/>
    <property type="evidence" value="ECO:0007669"/>
    <property type="project" value="TreeGrafter"/>
</dbReference>
<dbReference type="GO" id="GO:0015630">
    <property type="term" value="C:microtubule cytoskeleton"/>
    <property type="evidence" value="ECO:0007669"/>
    <property type="project" value="TreeGrafter"/>
</dbReference>
<feature type="compositionally biased region" description="Polar residues" evidence="3">
    <location>
        <begin position="374"/>
        <end position="404"/>
    </location>
</feature>
<feature type="compositionally biased region" description="Low complexity" evidence="3">
    <location>
        <begin position="951"/>
        <end position="961"/>
    </location>
</feature>
<feature type="compositionally biased region" description="Acidic residues" evidence="3">
    <location>
        <begin position="984"/>
        <end position="1018"/>
    </location>
</feature>
<dbReference type="EMBL" id="JAEPRB010000019">
    <property type="protein sequence ID" value="KAG2226223.1"/>
    <property type="molecule type" value="Genomic_DNA"/>
</dbReference>
<evidence type="ECO:0000256" key="2">
    <source>
        <dbReference type="PROSITE-ProRule" id="PRU00192"/>
    </source>
</evidence>
<accession>A0A8H7VRL5</accession>
<evidence type="ECO:0000313" key="6">
    <source>
        <dbReference type="Proteomes" id="UP000646827"/>
    </source>
</evidence>
<comment type="caution">
    <text evidence="5">The sequence shown here is derived from an EMBL/GenBank/DDBJ whole genome shotgun (WGS) entry which is preliminary data.</text>
</comment>
<feature type="compositionally biased region" description="Low complexity" evidence="3">
    <location>
        <begin position="700"/>
        <end position="714"/>
    </location>
</feature>
<dbReference type="InterPro" id="IPR036028">
    <property type="entry name" value="SH3-like_dom_sf"/>
</dbReference>
<feature type="compositionally biased region" description="Low complexity" evidence="3">
    <location>
        <begin position="631"/>
        <end position="648"/>
    </location>
</feature>
<dbReference type="GO" id="GO:0030950">
    <property type="term" value="P:establishment or maintenance of actin cytoskeleton polarity"/>
    <property type="evidence" value="ECO:0007669"/>
    <property type="project" value="TreeGrafter"/>
</dbReference>
<feature type="region of interest" description="Disordered" evidence="3">
    <location>
        <begin position="1168"/>
        <end position="1298"/>
    </location>
</feature>
<dbReference type="PANTHER" id="PTHR47775:SF1">
    <property type="entry name" value="BUD SITE SELECTION PROTEIN 14"/>
    <property type="match status" value="1"/>
</dbReference>
<feature type="region of interest" description="Disordered" evidence="3">
    <location>
        <begin position="374"/>
        <end position="424"/>
    </location>
</feature>
<feature type="compositionally biased region" description="Basic and acidic residues" evidence="3">
    <location>
        <begin position="1127"/>
        <end position="1136"/>
    </location>
</feature>
<name>A0A8H7VRL5_9FUNG</name>
<feature type="compositionally biased region" description="Polar residues" evidence="3">
    <location>
        <begin position="715"/>
        <end position="729"/>
    </location>
</feature>
<feature type="non-terminal residue" evidence="5">
    <location>
        <position position="1"/>
    </location>
</feature>
<evidence type="ECO:0000313" key="5">
    <source>
        <dbReference type="EMBL" id="KAG2226223.1"/>
    </source>
</evidence>
<feature type="region of interest" description="Disordered" evidence="3">
    <location>
        <begin position="70"/>
        <end position="90"/>
    </location>
</feature>
<feature type="compositionally biased region" description="Polar residues" evidence="3">
    <location>
        <begin position="1035"/>
        <end position="1045"/>
    </location>
</feature>
<feature type="region of interest" description="Disordered" evidence="3">
    <location>
        <begin position="773"/>
        <end position="803"/>
    </location>
</feature>
<dbReference type="OrthoDB" id="196165at2759"/>
<feature type="compositionally biased region" description="Low complexity" evidence="3">
    <location>
        <begin position="79"/>
        <end position="90"/>
    </location>
</feature>
<dbReference type="SUPFAM" id="SSF50044">
    <property type="entry name" value="SH3-domain"/>
    <property type="match status" value="1"/>
</dbReference>
<dbReference type="PANTHER" id="PTHR47775">
    <property type="entry name" value="BUD SITE SELECTION PROTEIN 14"/>
    <property type="match status" value="1"/>
</dbReference>
<gene>
    <name evidence="5" type="ORF">INT45_003368</name>
</gene>
<feature type="compositionally biased region" description="Acidic residues" evidence="3">
    <location>
        <begin position="207"/>
        <end position="236"/>
    </location>
</feature>
<feature type="compositionally biased region" description="Low complexity" evidence="3">
    <location>
        <begin position="1265"/>
        <end position="1275"/>
    </location>
</feature>
<feature type="compositionally biased region" description="Low complexity" evidence="3">
    <location>
        <begin position="899"/>
        <end position="915"/>
    </location>
</feature>
<feature type="compositionally biased region" description="Basic and acidic residues" evidence="3">
    <location>
        <begin position="1251"/>
        <end position="1263"/>
    </location>
</feature>
<dbReference type="InterPro" id="IPR001452">
    <property type="entry name" value="SH3_domain"/>
</dbReference>
<dbReference type="Proteomes" id="UP000646827">
    <property type="component" value="Unassembled WGS sequence"/>
</dbReference>
<feature type="region of interest" description="Disordered" evidence="3">
    <location>
        <begin position="1"/>
        <end position="25"/>
    </location>
</feature>
<feature type="compositionally biased region" description="Low complexity" evidence="3">
    <location>
        <begin position="776"/>
        <end position="796"/>
    </location>
</feature>
<dbReference type="InterPro" id="IPR053039">
    <property type="entry name" value="Polarity_Bud-Selection_Reg"/>
</dbReference>
<dbReference type="SMART" id="SM00326">
    <property type="entry name" value="SH3"/>
    <property type="match status" value="1"/>
</dbReference>
<feature type="region of interest" description="Disordered" evidence="3">
    <location>
        <begin position="889"/>
        <end position="1149"/>
    </location>
</feature>
<proteinExistence type="predicted"/>